<organism evidence="1 2">
    <name type="scientific">Smallanthus sonchifolius</name>
    <dbReference type="NCBI Taxonomy" id="185202"/>
    <lineage>
        <taxon>Eukaryota</taxon>
        <taxon>Viridiplantae</taxon>
        <taxon>Streptophyta</taxon>
        <taxon>Embryophyta</taxon>
        <taxon>Tracheophyta</taxon>
        <taxon>Spermatophyta</taxon>
        <taxon>Magnoliopsida</taxon>
        <taxon>eudicotyledons</taxon>
        <taxon>Gunneridae</taxon>
        <taxon>Pentapetalae</taxon>
        <taxon>asterids</taxon>
        <taxon>campanulids</taxon>
        <taxon>Asterales</taxon>
        <taxon>Asteraceae</taxon>
        <taxon>Asteroideae</taxon>
        <taxon>Heliantheae alliance</taxon>
        <taxon>Millerieae</taxon>
        <taxon>Smallanthus</taxon>
    </lineage>
</organism>
<reference evidence="2" key="1">
    <citation type="journal article" date="2022" name="Mol. Ecol. Resour.">
        <title>The genomes of chicory, endive, great burdock and yacon provide insights into Asteraceae palaeo-polyploidization history and plant inulin production.</title>
        <authorList>
            <person name="Fan W."/>
            <person name="Wang S."/>
            <person name="Wang H."/>
            <person name="Wang A."/>
            <person name="Jiang F."/>
            <person name="Liu H."/>
            <person name="Zhao H."/>
            <person name="Xu D."/>
            <person name="Zhang Y."/>
        </authorList>
    </citation>
    <scope>NUCLEOTIDE SEQUENCE [LARGE SCALE GENOMIC DNA]</scope>
    <source>
        <strain evidence="2">cv. Yunnan</strain>
    </source>
</reference>
<proteinExistence type="predicted"/>
<gene>
    <name evidence="1" type="ORF">L1987_26557</name>
</gene>
<evidence type="ECO:0000313" key="2">
    <source>
        <dbReference type="Proteomes" id="UP001056120"/>
    </source>
</evidence>
<keyword evidence="2" id="KW-1185">Reference proteome</keyword>
<comment type="caution">
    <text evidence="1">The sequence shown here is derived from an EMBL/GenBank/DDBJ whole genome shotgun (WGS) entry which is preliminary data.</text>
</comment>
<protein>
    <submittedName>
        <fullName evidence="1">Uncharacterized protein</fullName>
    </submittedName>
</protein>
<name>A0ACB9IB73_9ASTR</name>
<reference evidence="1 2" key="2">
    <citation type="journal article" date="2022" name="Mol. Ecol. Resour.">
        <title>The genomes of chicory, endive, great burdock and yacon provide insights into Asteraceae paleo-polyploidization history and plant inulin production.</title>
        <authorList>
            <person name="Fan W."/>
            <person name="Wang S."/>
            <person name="Wang H."/>
            <person name="Wang A."/>
            <person name="Jiang F."/>
            <person name="Liu H."/>
            <person name="Zhao H."/>
            <person name="Xu D."/>
            <person name="Zhang Y."/>
        </authorList>
    </citation>
    <scope>NUCLEOTIDE SEQUENCE [LARGE SCALE GENOMIC DNA]</scope>
    <source>
        <strain evidence="2">cv. Yunnan</strain>
        <tissue evidence="1">Leaves</tissue>
    </source>
</reference>
<evidence type="ECO:0000313" key="1">
    <source>
        <dbReference type="EMBL" id="KAI3804760.1"/>
    </source>
</evidence>
<sequence length="245" mass="27861">MIIVHHHRTLDSDNQLTLPKNNGHSICGRGEFNCSSNPSINNTLWHYLLYSWRTTILILGVAEQTIFEIKEKINQISWCHTASGAMFLHSFDNETIRFKKKRSRKCHMNIDPHKFTSNGFLIASMSNAPTLPKPLTSNGVAIDKNSRCMTRNISLPSLHLPMVEIQRLSMGKHRSDESISVAIRSNYALQSPELLHSKPWLFLNLVAKPKRTAELQILTVEAAVVEMEKTTMVKKQGNLMTKKED</sequence>
<accession>A0ACB9IB73</accession>
<dbReference type="EMBL" id="CM042026">
    <property type="protein sequence ID" value="KAI3804760.1"/>
    <property type="molecule type" value="Genomic_DNA"/>
</dbReference>
<dbReference type="Proteomes" id="UP001056120">
    <property type="component" value="Linkage Group LG09"/>
</dbReference>